<gene>
    <name evidence="2" type="ORF">SEV965_LOCUS31468</name>
</gene>
<reference evidence="2" key="1">
    <citation type="submission" date="2021-02" db="EMBL/GenBank/DDBJ databases">
        <authorList>
            <person name="Nowell W R."/>
        </authorList>
    </citation>
    <scope>NUCLEOTIDE SEQUENCE</scope>
</reference>
<proteinExistence type="predicted"/>
<name>A0A815L466_9BILA</name>
<dbReference type="AlphaFoldDB" id="A0A815L466"/>
<sequence length="206" mass="23941">MRVSSIGKGLRQIPSPRSRFCEHISNDDDKSFSCRQRIYVTCPHCQRSLCLYHINEHQMIIRSLFDSLVNRLNEYRYELTVTLSIPPTSQTLVNNCLDEFKNIIIPYVQRTCCQNDVKQDDINRIQIFIDKMLTIIQHIHFYWDNNKKEKRSRSSFETDDSTAGLPSSKRSRTDSENSIETDDSTAGLPSSKRSRTDSENSIVILE</sequence>
<dbReference type="Proteomes" id="UP000663889">
    <property type="component" value="Unassembled WGS sequence"/>
</dbReference>
<protein>
    <submittedName>
        <fullName evidence="2">Uncharacterized protein</fullName>
    </submittedName>
</protein>
<evidence type="ECO:0000313" key="3">
    <source>
        <dbReference type="Proteomes" id="UP000663889"/>
    </source>
</evidence>
<accession>A0A815L466</accession>
<evidence type="ECO:0000256" key="1">
    <source>
        <dbReference type="SAM" id="MobiDB-lite"/>
    </source>
</evidence>
<evidence type="ECO:0000313" key="2">
    <source>
        <dbReference type="EMBL" id="CAF1401570.1"/>
    </source>
</evidence>
<organism evidence="2 3">
    <name type="scientific">Rotaria sordida</name>
    <dbReference type="NCBI Taxonomy" id="392033"/>
    <lineage>
        <taxon>Eukaryota</taxon>
        <taxon>Metazoa</taxon>
        <taxon>Spiralia</taxon>
        <taxon>Gnathifera</taxon>
        <taxon>Rotifera</taxon>
        <taxon>Eurotatoria</taxon>
        <taxon>Bdelloidea</taxon>
        <taxon>Philodinida</taxon>
        <taxon>Philodinidae</taxon>
        <taxon>Rotaria</taxon>
    </lineage>
</organism>
<dbReference type="EMBL" id="CAJNOU010003641">
    <property type="protein sequence ID" value="CAF1401570.1"/>
    <property type="molecule type" value="Genomic_DNA"/>
</dbReference>
<comment type="caution">
    <text evidence="2">The sequence shown here is derived from an EMBL/GenBank/DDBJ whole genome shotgun (WGS) entry which is preliminary data.</text>
</comment>
<feature type="region of interest" description="Disordered" evidence="1">
    <location>
        <begin position="152"/>
        <end position="206"/>
    </location>
</feature>